<dbReference type="VEuPathDB" id="FungiDB:PC110_g9696"/>
<gene>
    <name evidence="4" type="ORF">PC110_g9696</name>
</gene>
<dbReference type="InterPro" id="IPR002885">
    <property type="entry name" value="PPR_rpt"/>
</dbReference>
<evidence type="ECO:0000256" key="3">
    <source>
        <dbReference type="SAM" id="MobiDB-lite"/>
    </source>
</evidence>
<sequence>MHPTVVQQARRSLWRMARWPSLSPPRVLGQSLSTQAPSASTHAVSANNEDSDNPTESQHQLQGRKATTSSKTFNLMSAHSATDQDADLADSSRSAGWKRSAAKKNWHRRKKSNKWWADMDRVSFRMLLTDEMSSNKVSSVLRKYIDEFPILNNNWSDQELVMIVCTLIKMNRSEIALEVLRNQIKEPNRDRLNRVAAASARMGNAPVALGVLEITKHFNLAPDVITFTSAIHACARGGKYDVPMALTLLNEMISANVQPNARTYGAMILAYARMERWEEIVELVNSIPYTDDAHMTEVFTCAIISCSRNRQHHYASRLFELLLEDGVYPGDNVCNAALSSCARTSDVIQLRRIFKLVENHATPSTYSYNCMISAFGNTGNMDKALEVFENMRKDATISPDIVTFNSLLVAAVRSRKVDMFPFILSLMSEACIKWDAITVNVLLEGCALNGDVELAQHYWSQAIQDKQTNLDASSVDNQHVTPDRGHFETLMTVYYAAKDYKAIVDLWQENKLCRRRAKSSKSLNFLIRACEGLKDDKTAVAILAEFADRGQPLSSITHHHMLEVFLAADKYAAASAYLHKMMETDGLVSTFSFTALMKYLAKNKRHSDVLAMFNLYLETRESKGQNPLLEYPADAIYVLAMRSAVELEDHETVLAIYGSFPDAMSMAVHTEMLVLAVSSCEREGDWRGAVTMYDEMTGKLDENTNVEMYKHIVKIVASAGEFDRALDVGGGQWYRQNRPDKGWGL</sequence>
<feature type="repeat" description="PPR" evidence="2">
    <location>
        <begin position="223"/>
        <end position="259"/>
    </location>
</feature>
<keyword evidence="5" id="KW-1185">Reference proteome</keyword>
<feature type="region of interest" description="Disordered" evidence="3">
    <location>
        <begin position="24"/>
        <end position="110"/>
    </location>
</feature>
<dbReference type="Proteomes" id="UP000251314">
    <property type="component" value="Unassembled WGS sequence"/>
</dbReference>
<dbReference type="Gene3D" id="1.25.40.10">
    <property type="entry name" value="Tetratricopeptide repeat domain"/>
    <property type="match status" value="3"/>
</dbReference>
<dbReference type="EMBL" id="MJFZ01000218">
    <property type="protein sequence ID" value="RAW33982.1"/>
    <property type="molecule type" value="Genomic_DNA"/>
</dbReference>
<dbReference type="PANTHER" id="PTHR47447">
    <property type="entry name" value="OS03G0856100 PROTEIN"/>
    <property type="match status" value="1"/>
</dbReference>
<dbReference type="STRING" id="29920.A0A329SEL6"/>
<evidence type="ECO:0008006" key="6">
    <source>
        <dbReference type="Google" id="ProtNLM"/>
    </source>
</evidence>
<comment type="caution">
    <text evidence="4">The sequence shown here is derived from an EMBL/GenBank/DDBJ whole genome shotgun (WGS) entry which is preliminary data.</text>
</comment>
<evidence type="ECO:0000313" key="5">
    <source>
        <dbReference type="Proteomes" id="UP000251314"/>
    </source>
</evidence>
<name>A0A329SEL6_9STRA</name>
<dbReference type="AlphaFoldDB" id="A0A329SEL6"/>
<accession>A0A329SEL6</accession>
<feature type="repeat" description="PPR" evidence="2">
    <location>
        <begin position="364"/>
        <end position="398"/>
    </location>
</feature>
<protein>
    <recommendedName>
        <fullName evidence="6">Pentacotripeptide-repeat region of PRORP domain-containing protein</fullName>
    </recommendedName>
</protein>
<reference evidence="4 5" key="1">
    <citation type="submission" date="2018-01" db="EMBL/GenBank/DDBJ databases">
        <title>Draft genome of the strawberry crown rot pathogen Phytophthora cactorum.</title>
        <authorList>
            <person name="Armitage A.D."/>
            <person name="Lysoe E."/>
            <person name="Nellist C.F."/>
            <person name="Harrison R.J."/>
            <person name="Brurberg M.B."/>
        </authorList>
    </citation>
    <scope>NUCLEOTIDE SEQUENCE [LARGE SCALE GENOMIC DNA]</scope>
    <source>
        <strain evidence="4 5">10300</strain>
    </source>
</reference>
<feature type="compositionally biased region" description="Polar residues" evidence="3">
    <location>
        <begin position="30"/>
        <end position="83"/>
    </location>
</feature>
<proteinExistence type="predicted"/>
<evidence type="ECO:0000256" key="2">
    <source>
        <dbReference type="PROSITE-ProRule" id="PRU00708"/>
    </source>
</evidence>
<dbReference type="NCBIfam" id="TIGR00756">
    <property type="entry name" value="PPR"/>
    <property type="match status" value="1"/>
</dbReference>
<dbReference type="Pfam" id="PF01535">
    <property type="entry name" value="PPR"/>
    <property type="match status" value="1"/>
</dbReference>
<dbReference type="InterPro" id="IPR011990">
    <property type="entry name" value="TPR-like_helical_dom_sf"/>
</dbReference>
<dbReference type="OrthoDB" id="185373at2759"/>
<keyword evidence="1" id="KW-0677">Repeat</keyword>
<organism evidence="4 5">
    <name type="scientific">Phytophthora cactorum</name>
    <dbReference type="NCBI Taxonomy" id="29920"/>
    <lineage>
        <taxon>Eukaryota</taxon>
        <taxon>Sar</taxon>
        <taxon>Stramenopiles</taxon>
        <taxon>Oomycota</taxon>
        <taxon>Peronosporomycetes</taxon>
        <taxon>Peronosporales</taxon>
        <taxon>Peronosporaceae</taxon>
        <taxon>Phytophthora</taxon>
    </lineage>
</organism>
<feature type="compositionally biased region" description="Basic residues" evidence="3">
    <location>
        <begin position="100"/>
        <end position="110"/>
    </location>
</feature>
<evidence type="ECO:0000256" key="1">
    <source>
        <dbReference type="ARBA" id="ARBA00022737"/>
    </source>
</evidence>
<dbReference type="PANTHER" id="PTHR47447:SF17">
    <property type="entry name" value="OS12G0638900 PROTEIN"/>
    <property type="match status" value="1"/>
</dbReference>
<dbReference type="PROSITE" id="PS51375">
    <property type="entry name" value="PPR"/>
    <property type="match status" value="2"/>
</dbReference>
<dbReference type="Pfam" id="PF13041">
    <property type="entry name" value="PPR_2"/>
    <property type="match status" value="2"/>
</dbReference>
<evidence type="ECO:0000313" key="4">
    <source>
        <dbReference type="EMBL" id="RAW33982.1"/>
    </source>
</evidence>